<gene>
    <name evidence="1" type="ORF">ACFQ4L_03600</name>
</gene>
<comment type="caution">
    <text evidence="1">The sequence shown here is derived from an EMBL/GenBank/DDBJ whole genome shotgun (WGS) entry which is preliminary data.</text>
</comment>
<sequence>MKPKRTRAAISHLFLALLLLVGSLTVLGRFSTRQVEAVGVTPPKVEYDPDTYENITPTNGASSGISGGKFVQLTGANQLPKLAVNYVSETTADPWFGGSLNINWTDHVKLTNASDFVSIPLYGYAFVTLINLPKEVLTADVLNALDWTNSKFKVNGAEITLDQKNLFSAGNHTLRLSLGAWDNGNISGVFSTINNSSGFNANDIPLELNLILDIKKLTANSNKFDTSPDKILTKGKLPPALTAQAGISVDFYDANNTVQDRAWNLWGAPAAGRFYPKLNNGALAPSQYAQNANTIIPTWNNYLSPWDNTGKYNTKADTTEYVNGQNSNLPGTTSNREVVLDLSEGSFAQLPQNRFDRVVNFFTGINSTAGAKLTHAPTATTGLNQAPTLVTYSGTDATQIPLSPVVLKVSDRHQLDGNLAPTNLDQTAPYGKFIPSAPFTVKALWKASSLRTGEIRYRLYNAQTKQLVAGFTNSLFQTITNPTGSSSEFTAETLLPKLASGQYYFDYRLKDSLLEQAYPTAAYHWQSENVGVVKLPLITVADLPKITAASQVTNLTTQETGTAITALSTDVIRETQTFTLSQLGNPVVGTKVMINLPVGAQYQAGTLTVNGVKVNDAGLVTSLQVPVTFANTLNNQVKIAYDFKLPGLTNTTVTTKAATLTSQISIPTAVTMPLDPVSTKPNQINIPAAQLSFTHTPKTVSFGDAVQLPERKKVYQASGDHSFGVLDTRLLTAAPWQITATLTKAAQTTSGRQLLSALAYVKNGTALNLIANNATAIYQNTANDRGTIEVNANQQDKLQLEVDPANAIQVNEKYQMEVTWNLVAGPQS</sequence>
<evidence type="ECO:0000313" key="1">
    <source>
        <dbReference type="EMBL" id="MFD1465175.1"/>
    </source>
</evidence>
<evidence type="ECO:0000313" key="2">
    <source>
        <dbReference type="Proteomes" id="UP001597244"/>
    </source>
</evidence>
<evidence type="ECO:0008006" key="3">
    <source>
        <dbReference type="Google" id="ProtNLM"/>
    </source>
</evidence>
<proteinExistence type="predicted"/>
<reference evidence="2" key="1">
    <citation type="journal article" date="2019" name="Int. J. Syst. Evol. Microbiol.">
        <title>The Global Catalogue of Microorganisms (GCM) 10K type strain sequencing project: providing services to taxonomists for standard genome sequencing and annotation.</title>
        <authorList>
            <consortium name="The Broad Institute Genomics Platform"/>
            <consortium name="The Broad Institute Genome Sequencing Center for Infectious Disease"/>
            <person name="Wu L."/>
            <person name="Ma J."/>
        </authorList>
    </citation>
    <scope>NUCLEOTIDE SEQUENCE [LARGE SCALE GENOMIC DNA]</scope>
    <source>
        <strain evidence="2">CCM 8951</strain>
    </source>
</reference>
<accession>A0ABW4DQE4</accession>
<name>A0ABW4DQE4_9LACO</name>
<protein>
    <recommendedName>
        <fullName evidence="3">WxL domain-containing protein</fullName>
    </recommendedName>
</protein>
<dbReference type="EMBL" id="JBHTOF010000025">
    <property type="protein sequence ID" value="MFD1465175.1"/>
    <property type="molecule type" value="Genomic_DNA"/>
</dbReference>
<dbReference type="Proteomes" id="UP001597244">
    <property type="component" value="Unassembled WGS sequence"/>
</dbReference>
<organism evidence="1 2">
    <name type="scientific">Lapidilactobacillus mulanensis</name>
    <dbReference type="NCBI Taxonomy" id="2485999"/>
    <lineage>
        <taxon>Bacteria</taxon>
        <taxon>Bacillati</taxon>
        <taxon>Bacillota</taxon>
        <taxon>Bacilli</taxon>
        <taxon>Lactobacillales</taxon>
        <taxon>Lactobacillaceae</taxon>
        <taxon>Lapidilactobacillus</taxon>
    </lineage>
</organism>
<dbReference type="RefSeq" id="WP_125577134.1">
    <property type="nucleotide sequence ID" value="NZ_JBHTOF010000025.1"/>
</dbReference>
<keyword evidence="2" id="KW-1185">Reference proteome</keyword>